<dbReference type="SUPFAM" id="SSF52540">
    <property type="entry name" value="P-loop containing nucleoside triphosphate hydrolases"/>
    <property type="match status" value="2"/>
</dbReference>
<dbReference type="InterPro" id="IPR027417">
    <property type="entry name" value="P-loop_NTPase"/>
</dbReference>
<dbReference type="Proteomes" id="UP000317122">
    <property type="component" value="Unassembled WGS sequence"/>
</dbReference>
<organism evidence="7 8">
    <name type="scientific">Mesorhizobium tianshanense</name>
    <dbReference type="NCBI Taxonomy" id="39844"/>
    <lineage>
        <taxon>Bacteria</taxon>
        <taxon>Pseudomonadati</taxon>
        <taxon>Pseudomonadota</taxon>
        <taxon>Alphaproteobacteria</taxon>
        <taxon>Hyphomicrobiales</taxon>
        <taxon>Phyllobacteriaceae</taxon>
        <taxon>Mesorhizobium</taxon>
    </lineage>
</organism>
<keyword evidence="4" id="KW-0547">Nucleotide-binding</keyword>
<dbReference type="PANTHER" id="PTHR43776">
    <property type="entry name" value="TRANSPORT ATP-BINDING PROTEIN"/>
    <property type="match status" value="1"/>
</dbReference>
<dbReference type="EMBL" id="VLKT01000026">
    <property type="protein sequence ID" value="TWI33146.1"/>
    <property type="molecule type" value="Genomic_DNA"/>
</dbReference>
<sequence length="556" mass="59737">MTPFRNNRAGSLIDVAGLSVATTKSVGLILEDVGLTVQRGDVVGIVGESGSGKSTLALALLGHFKTGLRPVSGSVLIDGRDVVSAPKADIVSLRRHLVSYVPQNAGLCLTPTKRIGAAIEEISHLQGERSAKKNRSRVVELLEAVRLPNAEELAARYPHELSGGQQQRCAIAMALAANTELLILDEPTSALDATTVNELLSLLRKLIVERGLTIICVTHDMRVVARLCTQVAVMRKGRLVEQGRCQAILNTPQHSYTQMLLSAQLGFRARREEDLPHSDGHACLNVLDIRDVTVRYKPRSPLLGLWPSDRRGSAAAALQDVSFSVEKGRIVGVIGESGSGKSTLLKSIAGVSTPSAGEMVFMGGEDLAKLKTRSTSLRRSIQLIWQNPLAALNPKQTVFDAIDAPLRLYFKMSGTRRRARAAELLAQVKLTAEYLDRFPAELSGGQAQRVAIARACAAEPEIMLCDEITSALDVSVQAAVLDVIKGIRSQTGCSFVFVSHDLAAVASIADEIVVLKDGVICEAGLTNRILHNPSHPYTKRLLEAFAGTDARFSFAA</sequence>
<accession>A0A562NN10</accession>
<dbReference type="GO" id="GO:0005524">
    <property type="term" value="F:ATP binding"/>
    <property type="evidence" value="ECO:0007669"/>
    <property type="project" value="UniProtKB-KW"/>
</dbReference>
<feature type="domain" description="ABC transporter" evidence="6">
    <location>
        <begin position="13"/>
        <end position="261"/>
    </location>
</feature>
<reference evidence="7 8" key="1">
    <citation type="journal article" date="2015" name="Stand. Genomic Sci.">
        <title>Genomic Encyclopedia of Bacterial and Archaeal Type Strains, Phase III: the genomes of soil and plant-associated and newly described type strains.</title>
        <authorList>
            <person name="Whitman W.B."/>
            <person name="Woyke T."/>
            <person name="Klenk H.P."/>
            <person name="Zhou Y."/>
            <person name="Lilburn T.G."/>
            <person name="Beck B.J."/>
            <person name="De Vos P."/>
            <person name="Vandamme P."/>
            <person name="Eisen J.A."/>
            <person name="Garrity G."/>
            <person name="Hugenholtz P."/>
            <person name="Kyrpides N.C."/>
        </authorList>
    </citation>
    <scope>NUCLEOTIDE SEQUENCE [LARGE SCALE GENOMIC DNA]</scope>
    <source>
        <strain evidence="7 8">CGMCC 1.2546</strain>
    </source>
</reference>
<dbReference type="PANTHER" id="PTHR43776:SF7">
    <property type="entry name" value="D,D-DIPEPTIDE TRANSPORT ATP-BINDING PROTEIN DDPF-RELATED"/>
    <property type="match status" value="1"/>
</dbReference>
<evidence type="ECO:0000256" key="3">
    <source>
        <dbReference type="ARBA" id="ARBA00022448"/>
    </source>
</evidence>
<comment type="caution">
    <text evidence="7">The sequence shown here is derived from an EMBL/GenBank/DDBJ whole genome shotgun (WGS) entry which is preliminary data.</text>
</comment>
<dbReference type="PROSITE" id="PS50893">
    <property type="entry name" value="ABC_TRANSPORTER_2"/>
    <property type="match status" value="2"/>
</dbReference>
<dbReference type="InterPro" id="IPR013563">
    <property type="entry name" value="Oligopep_ABC_C"/>
</dbReference>
<dbReference type="RefSeq" id="WP_145720212.1">
    <property type="nucleotide sequence ID" value="NZ_BSPF01000004.1"/>
</dbReference>
<gene>
    <name evidence="7" type="ORF">IQ26_04147</name>
</gene>
<comment type="similarity">
    <text evidence="2">Belongs to the ABC transporter superfamily.</text>
</comment>
<dbReference type="InterPro" id="IPR003439">
    <property type="entry name" value="ABC_transporter-like_ATP-bd"/>
</dbReference>
<dbReference type="Gene3D" id="3.40.50.300">
    <property type="entry name" value="P-loop containing nucleotide triphosphate hydrolases"/>
    <property type="match status" value="2"/>
</dbReference>
<keyword evidence="5 7" id="KW-0067">ATP-binding</keyword>
<comment type="subcellular location">
    <subcellularLocation>
        <location evidence="1">Cell inner membrane</location>
        <topology evidence="1">Peripheral membrane protein</topology>
    </subcellularLocation>
</comment>
<dbReference type="InterPro" id="IPR003593">
    <property type="entry name" value="AAA+_ATPase"/>
</dbReference>
<evidence type="ECO:0000313" key="8">
    <source>
        <dbReference type="Proteomes" id="UP000317122"/>
    </source>
</evidence>
<evidence type="ECO:0000256" key="2">
    <source>
        <dbReference type="ARBA" id="ARBA00005417"/>
    </source>
</evidence>
<dbReference type="InterPro" id="IPR050319">
    <property type="entry name" value="ABC_transp_ATP-bind"/>
</dbReference>
<keyword evidence="8" id="KW-1185">Reference proteome</keyword>
<dbReference type="Pfam" id="PF00005">
    <property type="entry name" value="ABC_tran"/>
    <property type="match status" value="2"/>
</dbReference>
<dbReference type="CDD" id="cd03257">
    <property type="entry name" value="ABC_NikE_OppD_transporters"/>
    <property type="match status" value="2"/>
</dbReference>
<evidence type="ECO:0000313" key="7">
    <source>
        <dbReference type="EMBL" id="TWI33146.1"/>
    </source>
</evidence>
<proteinExistence type="inferred from homology"/>
<dbReference type="GO" id="GO:0055085">
    <property type="term" value="P:transmembrane transport"/>
    <property type="evidence" value="ECO:0007669"/>
    <property type="project" value="UniProtKB-ARBA"/>
</dbReference>
<evidence type="ECO:0000256" key="1">
    <source>
        <dbReference type="ARBA" id="ARBA00004417"/>
    </source>
</evidence>
<evidence type="ECO:0000259" key="6">
    <source>
        <dbReference type="PROSITE" id="PS50893"/>
    </source>
</evidence>
<keyword evidence="3" id="KW-0813">Transport</keyword>
<dbReference type="Pfam" id="PF08352">
    <property type="entry name" value="oligo_HPY"/>
    <property type="match status" value="2"/>
</dbReference>
<feature type="domain" description="ABC transporter" evidence="6">
    <location>
        <begin position="287"/>
        <end position="542"/>
    </location>
</feature>
<evidence type="ECO:0000256" key="4">
    <source>
        <dbReference type="ARBA" id="ARBA00022741"/>
    </source>
</evidence>
<dbReference type="GO" id="GO:0016887">
    <property type="term" value="F:ATP hydrolysis activity"/>
    <property type="evidence" value="ECO:0007669"/>
    <property type="project" value="InterPro"/>
</dbReference>
<name>A0A562NN10_9HYPH</name>
<dbReference type="OrthoDB" id="9802264at2"/>
<dbReference type="SMART" id="SM00382">
    <property type="entry name" value="AAA"/>
    <property type="match status" value="2"/>
</dbReference>
<dbReference type="GO" id="GO:0005886">
    <property type="term" value="C:plasma membrane"/>
    <property type="evidence" value="ECO:0007669"/>
    <property type="project" value="UniProtKB-SubCell"/>
</dbReference>
<dbReference type="GO" id="GO:0015833">
    <property type="term" value="P:peptide transport"/>
    <property type="evidence" value="ECO:0007669"/>
    <property type="project" value="InterPro"/>
</dbReference>
<evidence type="ECO:0000256" key="5">
    <source>
        <dbReference type="ARBA" id="ARBA00022840"/>
    </source>
</evidence>
<dbReference type="AlphaFoldDB" id="A0A562NN10"/>
<dbReference type="NCBIfam" id="NF008453">
    <property type="entry name" value="PRK11308.1"/>
    <property type="match status" value="2"/>
</dbReference>
<protein>
    <submittedName>
        <fullName evidence="7">Peptide/nickel transport system ATP-binding protein</fullName>
    </submittedName>
</protein>